<protein>
    <submittedName>
        <fullName evidence="6">Uncharacterized protein</fullName>
    </submittedName>
</protein>
<evidence type="ECO:0000256" key="1">
    <source>
        <dbReference type="ARBA" id="ARBA00010633"/>
    </source>
</evidence>
<dbReference type="PANTHER" id="PTHR13610">
    <property type="entry name" value="METHYLTRANSFERASE DOMAIN-CONTAINING PROTEIN"/>
    <property type="match status" value="1"/>
</dbReference>
<dbReference type="GO" id="GO:0016279">
    <property type="term" value="F:protein-lysine N-methyltransferase activity"/>
    <property type="evidence" value="ECO:0007669"/>
    <property type="project" value="InterPro"/>
</dbReference>
<keyword evidence="2" id="KW-0489">Methyltransferase</keyword>
<keyword evidence="4" id="KW-0949">S-adenosyl-L-methionine</keyword>
<sequence>MDFTQLLESKSTKEKPKHSPVLIAIGKAFGITAVVLSALSFPFIMPAFRRVPLPYVPATPKQVENVLEALKGKSGKVIDLGSGDGRIVMAAARNGFHSTGIELNVVLVIYSKLVSLFSGLQNKPKFYLRNIFKFNLKPYRNVVIFGVDSMMEQLKIKFSQELLEGTHIIACRFPLPGKTPIQTIGSGIDTVWVYKY</sequence>
<keyword evidence="3" id="KW-0808">Transferase</keyword>
<keyword evidence="5" id="KW-1133">Transmembrane helix</keyword>
<gene>
    <name evidence="6" type="ORF">PYX00_004981</name>
</gene>
<evidence type="ECO:0000313" key="6">
    <source>
        <dbReference type="EMBL" id="KAL0277838.1"/>
    </source>
</evidence>
<dbReference type="Gene3D" id="3.40.50.150">
    <property type="entry name" value="Vaccinia Virus protein VP39"/>
    <property type="match status" value="1"/>
</dbReference>
<accession>A0AAW2I7U2</accession>
<dbReference type="GO" id="GO:0032259">
    <property type="term" value="P:methylation"/>
    <property type="evidence" value="ECO:0007669"/>
    <property type="project" value="UniProtKB-KW"/>
</dbReference>
<keyword evidence="5" id="KW-0812">Transmembrane</keyword>
<reference evidence="6" key="1">
    <citation type="journal article" date="2024" name="Gigascience">
        <title>Chromosome-level genome of the poultry shaft louse Menopon gallinae provides insight into the host-switching and adaptive evolution of parasitic lice.</title>
        <authorList>
            <person name="Xu Y."/>
            <person name="Ma L."/>
            <person name="Liu S."/>
            <person name="Liang Y."/>
            <person name="Liu Q."/>
            <person name="He Z."/>
            <person name="Tian L."/>
            <person name="Duan Y."/>
            <person name="Cai W."/>
            <person name="Li H."/>
            <person name="Song F."/>
        </authorList>
    </citation>
    <scope>NUCLEOTIDE SEQUENCE</scope>
    <source>
        <strain evidence="6">Cailab_2023a</strain>
    </source>
</reference>
<feature type="transmembrane region" description="Helical" evidence="5">
    <location>
        <begin position="21"/>
        <end position="45"/>
    </location>
</feature>
<dbReference type="InterPro" id="IPR029063">
    <property type="entry name" value="SAM-dependent_MTases_sf"/>
</dbReference>
<evidence type="ECO:0000256" key="5">
    <source>
        <dbReference type="SAM" id="Phobius"/>
    </source>
</evidence>
<dbReference type="GO" id="GO:1905706">
    <property type="term" value="P:regulation of mitochondrial ATP synthesis coupled proton transport"/>
    <property type="evidence" value="ECO:0007669"/>
    <property type="project" value="TreeGrafter"/>
</dbReference>
<evidence type="ECO:0000256" key="4">
    <source>
        <dbReference type="ARBA" id="ARBA00022691"/>
    </source>
</evidence>
<keyword evidence="5" id="KW-0472">Membrane</keyword>
<dbReference type="GO" id="GO:0005739">
    <property type="term" value="C:mitochondrion"/>
    <property type="evidence" value="ECO:0007669"/>
    <property type="project" value="TreeGrafter"/>
</dbReference>
<dbReference type="InterPro" id="IPR026170">
    <property type="entry name" value="FAM173A/B"/>
</dbReference>
<comment type="caution">
    <text evidence="6">The sequence shown here is derived from an EMBL/GenBank/DDBJ whole genome shotgun (WGS) entry which is preliminary data.</text>
</comment>
<dbReference type="AlphaFoldDB" id="A0AAW2I7U2"/>
<comment type="similarity">
    <text evidence="1">Belongs to the ANT/ATPSC lysine N-methyltransferase family.</text>
</comment>
<dbReference type="SUPFAM" id="SSF53335">
    <property type="entry name" value="S-adenosyl-L-methionine-dependent methyltransferases"/>
    <property type="match status" value="1"/>
</dbReference>
<evidence type="ECO:0000256" key="3">
    <source>
        <dbReference type="ARBA" id="ARBA00022679"/>
    </source>
</evidence>
<name>A0AAW2I7U2_9NEOP</name>
<proteinExistence type="inferred from homology"/>
<evidence type="ECO:0000256" key="2">
    <source>
        <dbReference type="ARBA" id="ARBA00022603"/>
    </source>
</evidence>
<dbReference type="EMBL" id="JARGDH010000002">
    <property type="protein sequence ID" value="KAL0277838.1"/>
    <property type="molecule type" value="Genomic_DNA"/>
</dbReference>
<organism evidence="6">
    <name type="scientific">Menopon gallinae</name>
    <name type="common">poultry shaft louse</name>
    <dbReference type="NCBI Taxonomy" id="328185"/>
    <lineage>
        <taxon>Eukaryota</taxon>
        <taxon>Metazoa</taxon>
        <taxon>Ecdysozoa</taxon>
        <taxon>Arthropoda</taxon>
        <taxon>Hexapoda</taxon>
        <taxon>Insecta</taxon>
        <taxon>Pterygota</taxon>
        <taxon>Neoptera</taxon>
        <taxon>Paraneoptera</taxon>
        <taxon>Psocodea</taxon>
        <taxon>Troctomorpha</taxon>
        <taxon>Phthiraptera</taxon>
        <taxon>Amblycera</taxon>
        <taxon>Menoponidae</taxon>
        <taxon>Menopon</taxon>
    </lineage>
</organism>
<dbReference type="PANTHER" id="PTHR13610:SF9">
    <property type="entry name" value="FI06469P"/>
    <property type="match status" value="1"/>
</dbReference>